<dbReference type="RefSeq" id="WP_221401018.1">
    <property type="nucleotide sequence ID" value="NZ_JACHOB010000005.1"/>
</dbReference>
<keyword evidence="2 7" id="KW-0285">Flavoprotein</keyword>
<name>A0A840I619_9PROT</name>
<dbReference type="InterPro" id="IPR029479">
    <property type="entry name" value="Nitroreductase"/>
</dbReference>
<evidence type="ECO:0000313" key="11">
    <source>
        <dbReference type="Proteomes" id="UP000563524"/>
    </source>
</evidence>
<dbReference type="Gene3D" id="3.40.109.10">
    <property type="entry name" value="NADH Oxidase"/>
    <property type="match status" value="1"/>
</dbReference>
<evidence type="ECO:0000256" key="8">
    <source>
        <dbReference type="PIRSR" id="PIRSR000232-1"/>
    </source>
</evidence>
<dbReference type="AlphaFoldDB" id="A0A840I619"/>
<dbReference type="Pfam" id="PF00881">
    <property type="entry name" value="Nitroreductase"/>
    <property type="match status" value="1"/>
</dbReference>
<evidence type="ECO:0000256" key="2">
    <source>
        <dbReference type="ARBA" id="ARBA00022630"/>
    </source>
</evidence>
<keyword evidence="4 7" id="KW-0521">NADP</keyword>
<dbReference type="PANTHER" id="PTHR43821:SF1">
    <property type="entry name" value="NAD(P)H NITROREDUCTASE YDJA-RELATED"/>
    <property type="match status" value="1"/>
</dbReference>
<dbReference type="InterPro" id="IPR026021">
    <property type="entry name" value="YdjA-like"/>
</dbReference>
<dbReference type="GO" id="GO:0016491">
    <property type="term" value="F:oxidoreductase activity"/>
    <property type="evidence" value="ECO:0007669"/>
    <property type="project" value="UniProtKB-UniRule"/>
</dbReference>
<evidence type="ECO:0000256" key="7">
    <source>
        <dbReference type="PIRNR" id="PIRNR000232"/>
    </source>
</evidence>
<dbReference type="SUPFAM" id="SSF55469">
    <property type="entry name" value="FMN-dependent nitroreductase-like"/>
    <property type="match status" value="1"/>
</dbReference>
<proteinExistence type="inferred from homology"/>
<protein>
    <recommendedName>
        <fullName evidence="7">Putative NAD(P)H nitroreductase</fullName>
        <ecNumber evidence="7">1.-.-.-</ecNumber>
    </recommendedName>
</protein>
<reference evidence="10 11" key="1">
    <citation type="submission" date="2020-08" db="EMBL/GenBank/DDBJ databases">
        <title>Genomic Encyclopedia of Type Strains, Phase IV (KMG-IV): sequencing the most valuable type-strain genomes for metagenomic binning, comparative biology and taxonomic classification.</title>
        <authorList>
            <person name="Goeker M."/>
        </authorList>
    </citation>
    <scope>NUCLEOTIDE SEQUENCE [LARGE SCALE GENOMIC DNA]</scope>
    <source>
        <strain evidence="10 11">DSM 102850</strain>
    </source>
</reference>
<dbReference type="CDD" id="cd02135">
    <property type="entry name" value="YdjA-like"/>
    <property type="match status" value="1"/>
</dbReference>
<dbReference type="Proteomes" id="UP000563524">
    <property type="component" value="Unassembled WGS sequence"/>
</dbReference>
<comment type="caution">
    <text evidence="10">The sequence shown here is derived from an EMBL/GenBank/DDBJ whole genome shotgun (WGS) entry which is preliminary data.</text>
</comment>
<evidence type="ECO:0000256" key="1">
    <source>
        <dbReference type="ARBA" id="ARBA00007118"/>
    </source>
</evidence>
<dbReference type="EC" id="1.-.-.-" evidence="7"/>
<evidence type="ECO:0000256" key="3">
    <source>
        <dbReference type="ARBA" id="ARBA00022643"/>
    </source>
</evidence>
<dbReference type="PIRSF" id="PIRSF000232">
    <property type="entry name" value="YdjA"/>
    <property type="match status" value="1"/>
</dbReference>
<evidence type="ECO:0000313" key="10">
    <source>
        <dbReference type="EMBL" id="MBB4659862.1"/>
    </source>
</evidence>
<keyword evidence="3 7" id="KW-0288">FMN</keyword>
<accession>A0A840I619</accession>
<dbReference type="InterPro" id="IPR000415">
    <property type="entry name" value="Nitroreductase-like"/>
</dbReference>
<dbReference type="EMBL" id="JACHOB010000005">
    <property type="protein sequence ID" value="MBB4659862.1"/>
    <property type="molecule type" value="Genomic_DNA"/>
</dbReference>
<feature type="domain" description="Nitroreductase" evidence="9">
    <location>
        <begin position="24"/>
        <end position="181"/>
    </location>
</feature>
<dbReference type="InterPro" id="IPR052530">
    <property type="entry name" value="NAD(P)H_nitroreductase"/>
</dbReference>
<keyword evidence="5 7" id="KW-0560">Oxidoreductase</keyword>
<sequence>MDMIEPGTPLPAAHPSDETLALLARRRSTPLQLLHEPGPDASQLDVILRIAARVPDHRKLVPFRFVVFEGTARGAFGDVLTKAALARDPDLSERKAGKDAALFVQAPVTVAVVSSVDREHKTPEWEQVLTAGAVCQNLLIAASAYGFAGQWLTGSAAYDATVRESLALEPNERIAGFLHLGTAAEQPLERDRPDMDAIVTRWEG</sequence>
<feature type="binding site" description="in other chain" evidence="8">
    <location>
        <begin position="26"/>
        <end position="28"/>
    </location>
    <ligand>
        <name>FMN</name>
        <dbReference type="ChEBI" id="CHEBI:58210"/>
        <note>ligand shared between dimeric partners</note>
    </ligand>
</feature>
<organism evidence="10 11">
    <name type="scientific">Parvularcula dongshanensis</name>
    <dbReference type="NCBI Taxonomy" id="1173995"/>
    <lineage>
        <taxon>Bacteria</taxon>
        <taxon>Pseudomonadati</taxon>
        <taxon>Pseudomonadota</taxon>
        <taxon>Alphaproteobacteria</taxon>
        <taxon>Parvularculales</taxon>
        <taxon>Parvularculaceae</taxon>
        <taxon>Parvularcula</taxon>
    </lineage>
</organism>
<feature type="binding site" evidence="8">
    <location>
        <position position="57"/>
    </location>
    <ligand>
        <name>FMN</name>
        <dbReference type="ChEBI" id="CHEBI:58210"/>
        <note>ligand shared between dimeric partners</note>
    </ligand>
</feature>
<evidence type="ECO:0000256" key="6">
    <source>
        <dbReference type="ARBA" id="ARBA00023027"/>
    </source>
</evidence>
<evidence type="ECO:0000256" key="4">
    <source>
        <dbReference type="ARBA" id="ARBA00022857"/>
    </source>
</evidence>
<feature type="binding site" evidence="8">
    <location>
        <position position="53"/>
    </location>
    <ligand>
        <name>FMN</name>
        <dbReference type="ChEBI" id="CHEBI:58210"/>
        <note>ligand shared between dimeric partners</note>
    </ligand>
</feature>
<evidence type="ECO:0000259" key="9">
    <source>
        <dbReference type="Pfam" id="PF00881"/>
    </source>
</evidence>
<gene>
    <name evidence="10" type="ORF">GGQ59_002403</name>
</gene>
<feature type="binding site" description="in other chain" evidence="8">
    <location>
        <begin position="151"/>
        <end position="153"/>
    </location>
    <ligand>
        <name>FMN</name>
        <dbReference type="ChEBI" id="CHEBI:58210"/>
        <note>ligand shared between dimeric partners</note>
    </ligand>
</feature>
<comment type="cofactor">
    <cofactor evidence="8">
        <name>FMN</name>
        <dbReference type="ChEBI" id="CHEBI:58210"/>
    </cofactor>
    <text evidence="8">Binds 1 FMN per subunit.</text>
</comment>
<dbReference type="PANTHER" id="PTHR43821">
    <property type="entry name" value="NAD(P)H NITROREDUCTASE YDJA-RELATED"/>
    <property type="match status" value="1"/>
</dbReference>
<comment type="similarity">
    <text evidence="1 7">Belongs to the nitroreductase family.</text>
</comment>
<keyword evidence="11" id="KW-1185">Reference proteome</keyword>
<evidence type="ECO:0000256" key="5">
    <source>
        <dbReference type="ARBA" id="ARBA00023002"/>
    </source>
</evidence>
<keyword evidence="6 7" id="KW-0520">NAD</keyword>